<gene>
    <name evidence="8" type="ORF">MT2528_0057</name>
    <name evidence="9" type="ORF">NVI5450_0043</name>
</gene>
<reference evidence="8 10" key="2">
    <citation type="submission" date="2016-11" db="EMBL/GenBank/DDBJ databases">
        <authorList>
            <person name="Klemetsen T."/>
        </authorList>
    </citation>
    <scope>NUCLEOTIDE SEQUENCE [LARGE SCALE GENOMIC DNA]</scope>
    <source>
        <strain evidence="8">MT 2528</strain>
    </source>
</reference>
<dbReference type="OrthoDB" id="9803577at2"/>
<keyword evidence="5 6" id="KW-0472">Membrane</keyword>
<keyword evidence="10" id="KW-1185">Reference proteome</keyword>
<protein>
    <recommendedName>
        <fullName evidence="7">ABC-2 type transporter transmembrane domain-containing protein</fullName>
    </recommendedName>
</protein>
<dbReference type="Pfam" id="PF12698">
    <property type="entry name" value="ABC2_membrane_3"/>
    <property type="match status" value="1"/>
</dbReference>
<sequence length="401" mass="44280">MSLFITQVKAVWQRENQLILASKWQLSLVTWLPIACMLLVYAIFSQGIPRDLAVAVVDQDHSRLSRSLVRYIDGSPSLAVTAQLTNIAEGKALMQRGEVYAVVHIPREFEKQIYLAMTPEVSTFYNAQYVLIGKLVSSNMAKTFATFTAQIDAVKTLASGGNLAVIKGAVAPISTQVNPLYNTSTNYVPFLVTAAVPALWQIFILVSVLLAFGLEYKNNTQNNWFQRADGAVVSAVIGKLLPYTLLSVVHGLLFLSFFYGYLSLPMHGNWGYLLLILVAGVLAGQAIALFIFTLTMNLTQAISMGAAYSAPAFAFMGVTFPAESMPQLAQIWRSLLPITHYMQLQIGQVNYGQDFMTLLPQLTSLGFFVLTLVVAIFRIKRHRDLAVLNNENKPAMGHEDE</sequence>
<dbReference type="Proteomes" id="UP000183794">
    <property type="component" value="Unassembled WGS sequence"/>
</dbReference>
<evidence type="ECO:0000313" key="9">
    <source>
        <dbReference type="EMBL" id="SGY81599.1"/>
    </source>
</evidence>
<proteinExistence type="predicted"/>
<comment type="subcellular location">
    <subcellularLocation>
        <location evidence="1">Cell membrane</location>
        <topology evidence="1">Multi-pass membrane protein</topology>
    </subcellularLocation>
</comment>
<evidence type="ECO:0000256" key="4">
    <source>
        <dbReference type="ARBA" id="ARBA00022989"/>
    </source>
</evidence>
<evidence type="ECO:0000256" key="2">
    <source>
        <dbReference type="ARBA" id="ARBA00022475"/>
    </source>
</evidence>
<evidence type="ECO:0000259" key="7">
    <source>
        <dbReference type="Pfam" id="PF12698"/>
    </source>
</evidence>
<dbReference type="InterPro" id="IPR051449">
    <property type="entry name" value="ABC-2_transporter_component"/>
</dbReference>
<dbReference type="PANTHER" id="PTHR30294:SF47">
    <property type="entry name" value="INNER MEMBRANE TRANSPORT PERMEASE YHHJ"/>
    <property type="match status" value="1"/>
</dbReference>
<evidence type="ECO:0000256" key="1">
    <source>
        <dbReference type="ARBA" id="ARBA00004651"/>
    </source>
</evidence>
<dbReference type="Proteomes" id="UP000182660">
    <property type="component" value="Unassembled WGS sequence"/>
</dbReference>
<reference evidence="9 11" key="1">
    <citation type="submission" date="2016-11" db="EMBL/GenBank/DDBJ databases">
        <authorList>
            <person name="Jaros S."/>
            <person name="Januszkiewicz K."/>
            <person name="Wedrychowicz H."/>
        </authorList>
    </citation>
    <scope>NUCLEOTIDE SEQUENCE [LARGE SCALE GENOMIC DNA]</scope>
    <source>
        <strain evidence="9">NVI 5450</strain>
    </source>
</reference>
<evidence type="ECO:0000256" key="6">
    <source>
        <dbReference type="SAM" id="Phobius"/>
    </source>
</evidence>
<feature type="transmembrane region" description="Helical" evidence="6">
    <location>
        <begin position="187"/>
        <end position="212"/>
    </location>
</feature>
<dbReference type="Gene3D" id="3.40.1710.10">
    <property type="entry name" value="abc type-2 transporter like domain"/>
    <property type="match status" value="1"/>
</dbReference>
<feature type="domain" description="ABC-2 type transporter transmembrane" evidence="7">
    <location>
        <begin position="23"/>
        <end position="376"/>
    </location>
</feature>
<keyword evidence="3 6" id="KW-0812">Transmembrane</keyword>
<keyword evidence="2" id="KW-1003">Cell membrane</keyword>
<dbReference type="AlphaFoldDB" id="A0A1L0D5F3"/>
<evidence type="ECO:0000256" key="3">
    <source>
        <dbReference type="ARBA" id="ARBA00022692"/>
    </source>
</evidence>
<feature type="transmembrane region" description="Helical" evidence="6">
    <location>
        <begin position="243"/>
        <end position="264"/>
    </location>
</feature>
<feature type="transmembrane region" description="Helical" evidence="6">
    <location>
        <begin position="24"/>
        <end position="44"/>
    </location>
</feature>
<dbReference type="GO" id="GO:0005886">
    <property type="term" value="C:plasma membrane"/>
    <property type="evidence" value="ECO:0007669"/>
    <property type="project" value="UniProtKB-SubCell"/>
</dbReference>
<feature type="transmembrane region" description="Helical" evidence="6">
    <location>
        <begin position="270"/>
        <end position="294"/>
    </location>
</feature>
<dbReference type="EMBL" id="FPLD01000004">
    <property type="protein sequence ID" value="SGY81599.1"/>
    <property type="molecule type" value="Genomic_DNA"/>
</dbReference>
<organism evidence="9 11">
    <name type="scientific">Moritella viscosa</name>
    <dbReference type="NCBI Taxonomy" id="80854"/>
    <lineage>
        <taxon>Bacteria</taxon>
        <taxon>Pseudomonadati</taxon>
        <taxon>Pseudomonadota</taxon>
        <taxon>Gammaproteobacteria</taxon>
        <taxon>Alteromonadales</taxon>
        <taxon>Moritellaceae</taxon>
        <taxon>Moritella</taxon>
    </lineage>
</organism>
<dbReference type="InterPro" id="IPR013525">
    <property type="entry name" value="ABC2_TM"/>
</dbReference>
<feature type="transmembrane region" description="Helical" evidence="6">
    <location>
        <begin position="358"/>
        <end position="377"/>
    </location>
</feature>
<evidence type="ECO:0000313" key="10">
    <source>
        <dbReference type="Proteomes" id="UP000182660"/>
    </source>
</evidence>
<evidence type="ECO:0000256" key="5">
    <source>
        <dbReference type="ARBA" id="ARBA00023136"/>
    </source>
</evidence>
<evidence type="ECO:0000313" key="8">
    <source>
        <dbReference type="EMBL" id="SGY81499.1"/>
    </source>
</evidence>
<accession>A0A1L0D5F3</accession>
<evidence type="ECO:0000313" key="11">
    <source>
        <dbReference type="Proteomes" id="UP000183794"/>
    </source>
</evidence>
<keyword evidence="4 6" id="KW-1133">Transmembrane helix</keyword>
<dbReference type="GO" id="GO:0140359">
    <property type="term" value="F:ABC-type transporter activity"/>
    <property type="evidence" value="ECO:0007669"/>
    <property type="project" value="InterPro"/>
</dbReference>
<name>A0A1L0D5F3_9GAMM</name>
<dbReference type="EMBL" id="FPLJ01000004">
    <property type="protein sequence ID" value="SGY81499.1"/>
    <property type="molecule type" value="Genomic_DNA"/>
</dbReference>
<dbReference type="PANTHER" id="PTHR30294">
    <property type="entry name" value="MEMBRANE COMPONENT OF ABC TRANSPORTER YHHJ-RELATED"/>
    <property type="match status" value="1"/>
</dbReference>
<feature type="transmembrane region" description="Helical" evidence="6">
    <location>
        <begin position="301"/>
        <end position="322"/>
    </location>
</feature>